<dbReference type="Pfam" id="PF06827">
    <property type="entry name" value="zf-FPG_IleRS"/>
    <property type="match status" value="1"/>
</dbReference>
<accession>A0ABP4T6P3</accession>
<keyword evidence="4 15" id="KW-0479">Metal-binding</keyword>
<feature type="active site" description="Proton donor; for beta-elimination activity" evidence="15">
    <location>
        <position position="61"/>
    </location>
</feature>
<feature type="domain" description="Formamidopyrimidine-DNA glycosylase catalytic" evidence="17">
    <location>
        <begin position="2"/>
        <end position="118"/>
    </location>
</feature>
<dbReference type="NCBIfam" id="NF002211">
    <property type="entry name" value="PRK01103.1"/>
    <property type="match status" value="1"/>
</dbReference>
<evidence type="ECO:0000256" key="2">
    <source>
        <dbReference type="ARBA" id="ARBA00009409"/>
    </source>
</evidence>
<evidence type="ECO:0000256" key="3">
    <source>
        <dbReference type="ARBA" id="ARBA00011245"/>
    </source>
</evidence>
<dbReference type="EC" id="4.2.99.18" evidence="15"/>
<dbReference type="SMART" id="SM01232">
    <property type="entry name" value="H2TH"/>
    <property type="match status" value="1"/>
</dbReference>
<comment type="catalytic activity">
    <reaction evidence="14 15">
        <text>2'-deoxyribonucleotide-(2'-deoxyribose 5'-phosphate)-2'-deoxyribonucleotide-DNA = a 3'-end 2'-deoxyribonucleotide-(2,3-dehydro-2,3-deoxyribose 5'-phosphate)-DNA + a 5'-end 5'-phospho-2'-deoxyribonucleoside-DNA + H(+)</text>
        <dbReference type="Rhea" id="RHEA:66592"/>
        <dbReference type="Rhea" id="RHEA-COMP:13180"/>
        <dbReference type="Rhea" id="RHEA-COMP:16897"/>
        <dbReference type="Rhea" id="RHEA-COMP:17067"/>
        <dbReference type="ChEBI" id="CHEBI:15378"/>
        <dbReference type="ChEBI" id="CHEBI:136412"/>
        <dbReference type="ChEBI" id="CHEBI:157695"/>
        <dbReference type="ChEBI" id="CHEBI:167181"/>
        <dbReference type="EC" id="4.2.99.18"/>
    </reaction>
</comment>
<dbReference type="InterPro" id="IPR035937">
    <property type="entry name" value="FPG_N"/>
</dbReference>
<evidence type="ECO:0000259" key="16">
    <source>
        <dbReference type="PROSITE" id="PS51066"/>
    </source>
</evidence>
<evidence type="ECO:0000313" key="18">
    <source>
        <dbReference type="EMBL" id="GAA1682551.1"/>
    </source>
</evidence>
<keyword evidence="9 15" id="KW-0238">DNA-binding</keyword>
<dbReference type="PANTHER" id="PTHR22993:SF9">
    <property type="entry name" value="FORMAMIDOPYRIMIDINE-DNA GLYCOSYLASE"/>
    <property type="match status" value="1"/>
</dbReference>
<gene>
    <name evidence="15 18" type="primary">mutM</name>
    <name evidence="15" type="synonym">fpg</name>
    <name evidence="18" type="ORF">GCM10009765_34670</name>
</gene>
<comment type="catalytic activity">
    <reaction evidence="1 15">
        <text>Hydrolysis of DNA containing ring-opened 7-methylguanine residues, releasing 2,6-diamino-4-hydroxy-5-(N-methyl)formamidopyrimidine.</text>
        <dbReference type="EC" id="3.2.2.23"/>
    </reaction>
</comment>
<reference evidence="19" key="1">
    <citation type="journal article" date="2019" name="Int. J. Syst. Evol. Microbiol.">
        <title>The Global Catalogue of Microorganisms (GCM) 10K type strain sequencing project: providing services to taxonomists for standard genome sequencing and annotation.</title>
        <authorList>
            <consortium name="The Broad Institute Genomics Platform"/>
            <consortium name="The Broad Institute Genome Sequencing Center for Infectious Disease"/>
            <person name="Wu L."/>
            <person name="Ma J."/>
        </authorList>
    </citation>
    <scope>NUCLEOTIDE SEQUENCE [LARGE SCALE GENOMIC DNA]</scope>
    <source>
        <strain evidence="19">JCM 14718</strain>
    </source>
</reference>
<proteinExistence type="inferred from homology"/>
<dbReference type="InterPro" id="IPR012319">
    <property type="entry name" value="FPG_cat"/>
</dbReference>
<evidence type="ECO:0000256" key="7">
    <source>
        <dbReference type="ARBA" id="ARBA00022801"/>
    </source>
</evidence>
<evidence type="ECO:0000259" key="17">
    <source>
        <dbReference type="PROSITE" id="PS51068"/>
    </source>
</evidence>
<evidence type="ECO:0000256" key="6">
    <source>
        <dbReference type="ARBA" id="ARBA00022771"/>
    </source>
</evidence>
<dbReference type="InterPro" id="IPR010979">
    <property type="entry name" value="Ribosomal_uS13-like_H2TH"/>
</dbReference>
<dbReference type="CDD" id="cd08966">
    <property type="entry name" value="EcFpg-like_N"/>
    <property type="match status" value="1"/>
</dbReference>
<evidence type="ECO:0000256" key="9">
    <source>
        <dbReference type="ARBA" id="ARBA00023125"/>
    </source>
</evidence>
<comment type="similarity">
    <text evidence="2 15">Belongs to the FPG family.</text>
</comment>
<feature type="active site" description="Schiff-base intermediate with DNA" evidence="15">
    <location>
        <position position="2"/>
    </location>
</feature>
<protein>
    <recommendedName>
        <fullName evidence="15">Formamidopyrimidine-DNA glycosylase</fullName>
        <shortName evidence="15">Fapy-DNA glycosylase</shortName>
        <ecNumber evidence="15">3.2.2.23</ecNumber>
    </recommendedName>
    <alternativeName>
        <fullName evidence="15">DNA-(apurinic or apyrimidinic site) lyase MutM</fullName>
        <shortName evidence="15">AP lyase MutM</shortName>
        <ecNumber evidence="15">4.2.99.18</ecNumber>
    </alternativeName>
</protein>
<dbReference type="GO" id="GO:0016829">
    <property type="term" value="F:lyase activity"/>
    <property type="evidence" value="ECO:0007669"/>
    <property type="project" value="UniProtKB-KW"/>
</dbReference>
<comment type="subunit">
    <text evidence="3 15">Monomer.</text>
</comment>
<dbReference type="SUPFAM" id="SSF57716">
    <property type="entry name" value="Glucocorticoid receptor-like (DNA-binding domain)"/>
    <property type="match status" value="1"/>
</dbReference>
<dbReference type="SMART" id="SM00898">
    <property type="entry name" value="Fapy_DNA_glyco"/>
    <property type="match status" value="1"/>
</dbReference>
<feature type="domain" description="FPG-type" evidence="16">
    <location>
        <begin position="250"/>
        <end position="284"/>
    </location>
</feature>
<comment type="caution">
    <text evidence="18">The sequence shown here is derived from an EMBL/GenBank/DDBJ whole genome shotgun (WGS) entry which is preliminary data.</text>
</comment>
<dbReference type="InterPro" id="IPR020629">
    <property type="entry name" value="FPG_Glyclase"/>
</dbReference>
<comment type="cofactor">
    <cofactor evidence="15">
        <name>Zn(2+)</name>
        <dbReference type="ChEBI" id="CHEBI:29105"/>
    </cofactor>
    <text evidence="15">Binds 1 zinc ion per subunit.</text>
</comment>
<evidence type="ECO:0000256" key="12">
    <source>
        <dbReference type="ARBA" id="ARBA00023268"/>
    </source>
</evidence>
<sequence>MPELPEVETVRAGLQQWVAGRTVAAVEVLHPRAIRREAGGAVGFAERIVGRTVLSAQRRGKYLWLPLDSGDVVVAHLGMSGQLLVQAADSEDEKHLRIRWDFTDGGRQLRFVDQRTFGGMFVDALVPYELALSSEVPETLQHIAPDPLEEVFSETAFAAAVRARTTGIKRALLDQSLISGVGNIYADESLWRAKLHYARPTETLTKPAIGQLLGHIRDVMAEALKQGGTSFDSLYVDVNGSSGYFDRSLNAYGQEGLPCPRCDTPIRRDPFMNRSSYSCPHCQPRPRRAHW</sequence>
<dbReference type="PROSITE" id="PS51068">
    <property type="entry name" value="FPG_CAT"/>
    <property type="match status" value="1"/>
</dbReference>
<dbReference type="Proteomes" id="UP001500618">
    <property type="component" value="Unassembled WGS sequence"/>
</dbReference>
<feature type="active site" description="Proton donor" evidence="15">
    <location>
        <position position="3"/>
    </location>
</feature>
<dbReference type="InterPro" id="IPR010663">
    <property type="entry name" value="Znf_FPG/IleRS"/>
</dbReference>
<comment type="function">
    <text evidence="15">Involved in base excision repair of DNA damaged by oxidation or by mutagenic agents. Acts as DNA glycosylase that recognizes and removes damaged bases. Has a preference for oxidized purines, such as 7,8-dihydro-8-oxoguanine (8-oxoG). Has AP (apurinic/apyrimidinic) lyase activity and introduces nicks in the DNA strand. Cleaves the DNA backbone by beta-delta elimination to generate a single-strand break at the site of the removed base with both 3'- and 5'-phosphates.</text>
</comment>
<dbReference type="Pfam" id="PF06831">
    <property type="entry name" value="H2TH"/>
    <property type="match status" value="1"/>
</dbReference>
<dbReference type="Pfam" id="PF01149">
    <property type="entry name" value="Fapy_DNA_glyco"/>
    <property type="match status" value="1"/>
</dbReference>
<feature type="binding site" evidence="15">
    <location>
        <position position="115"/>
    </location>
    <ligand>
        <name>DNA</name>
        <dbReference type="ChEBI" id="CHEBI:16991"/>
    </ligand>
</feature>
<keyword evidence="6 15" id="KW-0863">Zinc-finger</keyword>
<keyword evidence="11 15" id="KW-0456">Lyase</keyword>
<keyword evidence="19" id="KW-1185">Reference proteome</keyword>
<dbReference type="InterPro" id="IPR015886">
    <property type="entry name" value="H2TH_FPG"/>
</dbReference>
<evidence type="ECO:0000256" key="4">
    <source>
        <dbReference type="ARBA" id="ARBA00022723"/>
    </source>
</evidence>
<dbReference type="EC" id="3.2.2.23" evidence="15"/>
<evidence type="ECO:0000256" key="5">
    <source>
        <dbReference type="ARBA" id="ARBA00022763"/>
    </source>
</evidence>
<dbReference type="Gene3D" id="3.20.190.10">
    <property type="entry name" value="MutM-like, N-terminal"/>
    <property type="match status" value="1"/>
</dbReference>
<keyword evidence="7 15" id="KW-0378">Hydrolase</keyword>
<evidence type="ECO:0000256" key="11">
    <source>
        <dbReference type="ARBA" id="ARBA00023239"/>
    </source>
</evidence>
<keyword evidence="13 15" id="KW-0326">Glycosidase</keyword>
<keyword evidence="12 15" id="KW-0511">Multifunctional enzyme</keyword>
<dbReference type="NCBIfam" id="TIGR00577">
    <property type="entry name" value="fpg"/>
    <property type="match status" value="1"/>
</dbReference>
<evidence type="ECO:0000256" key="13">
    <source>
        <dbReference type="ARBA" id="ARBA00023295"/>
    </source>
</evidence>
<organism evidence="18 19">
    <name type="scientific">Fodinicola feengrottensis</name>
    <dbReference type="NCBI Taxonomy" id="435914"/>
    <lineage>
        <taxon>Bacteria</taxon>
        <taxon>Bacillati</taxon>
        <taxon>Actinomycetota</taxon>
        <taxon>Actinomycetes</taxon>
        <taxon>Mycobacteriales</taxon>
        <taxon>Fodinicola</taxon>
    </lineage>
</organism>
<evidence type="ECO:0000256" key="10">
    <source>
        <dbReference type="ARBA" id="ARBA00023204"/>
    </source>
</evidence>
<evidence type="ECO:0000256" key="15">
    <source>
        <dbReference type="HAMAP-Rule" id="MF_00103"/>
    </source>
</evidence>
<evidence type="ECO:0000256" key="8">
    <source>
        <dbReference type="ARBA" id="ARBA00022833"/>
    </source>
</evidence>
<dbReference type="PANTHER" id="PTHR22993">
    <property type="entry name" value="FORMAMIDOPYRIMIDINE-DNA GLYCOSYLASE"/>
    <property type="match status" value="1"/>
</dbReference>
<dbReference type="InterPro" id="IPR000214">
    <property type="entry name" value="Znf_DNA_glyclase/AP_lyase"/>
</dbReference>
<feature type="binding site" evidence="15">
    <location>
        <position position="164"/>
    </location>
    <ligand>
        <name>DNA</name>
        <dbReference type="ChEBI" id="CHEBI:16991"/>
    </ligand>
</feature>
<feature type="active site" description="Proton donor; for delta-elimination activity" evidence="15">
    <location>
        <position position="274"/>
    </location>
</feature>
<dbReference type="Gene3D" id="1.10.8.50">
    <property type="match status" value="1"/>
</dbReference>
<evidence type="ECO:0000256" key="1">
    <source>
        <dbReference type="ARBA" id="ARBA00001668"/>
    </source>
</evidence>
<dbReference type="SUPFAM" id="SSF81624">
    <property type="entry name" value="N-terminal domain of MutM-like DNA repair proteins"/>
    <property type="match status" value="1"/>
</dbReference>
<dbReference type="PROSITE" id="PS51066">
    <property type="entry name" value="ZF_FPG_2"/>
    <property type="match status" value="1"/>
</dbReference>
<keyword evidence="5 15" id="KW-0227">DNA damage</keyword>
<dbReference type="EMBL" id="BAAANY010000010">
    <property type="protein sequence ID" value="GAA1682551.1"/>
    <property type="molecule type" value="Genomic_DNA"/>
</dbReference>
<dbReference type="RefSeq" id="WP_344311286.1">
    <property type="nucleotide sequence ID" value="NZ_BAAANY010000010.1"/>
</dbReference>
<dbReference type="HAMAP" id="MF_00103">
    <property type="entry name" value="Fapy_DNA_glycosyl"/>
    <property type="match status" value="1"/>
</dbReference>
<evidence type="ECO:0000256" key="14">
    <source>
        <dbReference type="ARBA" id="ARBA00044632"/>
    </source>
</evidence>
<keyword evidence="10 15" id="KW-0234">DNA repair</keyword>
<name>A0ABP4T6P3_9ACTN</name>
<keyword evidence="8 15" id="KW-0862">Zinc</keyword>
<feature type="binding site" evidence="15">
    <location>
        <position position="95"/>
    </location>
    <ligand>
        <name>DNA</name>
        <dbReference type="ChEBI" id="CHEBI:16991"/>
    </ligand>
</feature>
<evidence type="ECO:0000313" key="19">
    <source>
        <dbReference type="Proteomes" id="UP001500618"/>
    </source>
</evidence>
<dbReference type="SUPFAM" id="SSF46946">
    <property type="entry name" value="S13-like H2TH domain"/>
    <property type="match status" value="1"/>
</dbReference>